<dbReference type="InterPro" id="IPR000160">
    <property type="entry name" value="GGDEF_dom"/>
</dbReference>
<name>A0A0U3EC31_9HYPH</name>
<organism evidence="5 6">
    <name type="scientific">Pannonibacter phragmitetus</name>
    <dbReference type="NCBI Taxonomy" id="121719"/>
    <lineage>
        <taxon>Bacteria</taxon>
        <taxon>Pseudomonadati</taxon>
        <taxon>Pseudomonadota</taxon>
        <taxon>Alphaproteobacteria</taxon>
        <taxon>Hyphomicrobiales</taxon>
        <taxon>Stappiaceae</taxon>
        <taxon>Pannonibacter</taxon>
    </lineage>
</organism>
<dbReference type="EMBL" id="CP013068">
    <property type="protein sequence ID" value="ALV29089.1"/>
    <property type="molecule type" value="Genomic_DNA"/>
</dbReference>
<dbReference type="eggNOG" id="COG3706">
    <property type="taxonomic scope" value="Bacteria"/>
</dbReference>
<sequence>MNGAAFFLMVNFAVALSFSAVFFVTARRSQFPLAARWIGAGFCVASLSALCELLVAYAGPPRLWALGAFASVLFGLTMMTAGIGEMYRRRIDGRGIAIFLSASLFLGYIIYDLPRGTPLHAFLYQAPFAITVLAGALVVLFAPHRTGLDRFLGLLLLVTGLHFLAKAGLAVVFGAGSTAKDYVHTNYALISQSLTAVLMVATGLTLLAKLVLEIMALQQTQSELDSLSGLANRRGFDRRVDALLREDPHGPHAIILCDLDHFKQINDTFGHHTGDAVIRGFGERLRACAGIKAVAGRMGGEEFALFLPGTEIDAAVQIAQRLRLEVMSLPDLPHGLKVTASFGVAPVPFQTSLAEACRLADQALYRAKNAGRNRVKLAAAS</sequence>
<dbReference type="SMART" id="SM00267">
    <property type="entry name" value="GGDEF"/>
    <property type="match status" value="1"/>
</dbReference>
<keyword evidence="6" id="KW-1185">Reference proteome</keyword>
<dbReference type="AlphaFoldDB" id="A0A0U3EC31"/>
<dbReference type="EC" id="2.7.7.65" evidence="1"/>
<dbReference type="FunFam" id="3.30.70.270:FF:000001">
    <property type="entry name" value="Diguanylate cyclase domain protein"/>
    <property type="match status" value="1"/>
</dbReference>
<dbReference type="PROSITE" id="PS50887">
    <property type="entry name" value="GGDEF"/>
    <property type="match status" value="1"/>
</dbReference>
<evidence type="ECO:0000256" key="1">
    <source>
        <dbReference type="ARBA" id="ARBA00012528"/>
    </source>
</evidence>
<feature type="transmembrane region" description="Helical" evidence="3">
    <location>
        <begin position="154"/>
        <end position="175"/>
    </location>
</feature>
<dbReference type="GO" id="GO:1902201">
    <property type="term" value="P:negative regulation of bacterial-type flagellum-dependent cell motility"/>
    <property type="evidence" value="ECO:0007669"/>
    <property type="project" value="TreeGrafter"/>
</dbReference>
<feature type="transmembrane region" description="Helical" evidence="3">
    <location>
        <begin position="187"/>
        <end position="212"/>
    </location>
</feature>
<proteinExistence type="predicted"/>
<evidence type="ECO:0000256" key="3">
    <source>
        <dbReference type="SAM" id="Phobius"/>
    </source>
</evidence>
<dbReference type="GO" id="GO:0043709">
    <property type="term" value="P:cell adhesion involved in single-species biofilm formation"/>
    <property type="evidence" value="ECO:0007669"/>
    <property type="project" value="TreeGrafter"/>
</dbReference>
<dbReference type="Gene3D" id="3.30.70.270">
    <property type="match status" value="1"/>
</dbReference>
<keyword evidence="3" id="KW-0812">Transmembrane</keyword>
<gene>
    <name evidence="5" type="ORF">APZ00_20275</name>
</gene>
<comment type="catalytic activity">
    <reaction evidence="2">
        <text>2 GTP = 3',3'-c-di-GMP + 2 diphosphate</text>
        <dbReference type="Rhea" id="RHEA:24898"/>
        <dbReference type="ChEBI" id="CHEBI:33019"/>
        <dbReference type="ChEBI" id="CHEBI:37565"/>
        <dbReference type="ChEBI" id="CHEBI:58805"/>
        <dbReference type="EC" id="2.7.7.65"/>
    </reaction>
</comment>
<dbReference type="PANTHER" id="PTHR45138">
    <property type="entry name" value="REGULATORY COMPONENTS OF SENSORY TRANSDUCTION SYSTEM"/>
    <property type="match status" value="1"/>
</dbReference>
<dbReference type="RefSeq" id="WP_058900012.1">
    <property type="nucleotide sequence ID" value="NZ_CP013068.1"/>
</dbReference>
<keyword evidence="3" id="KW-0472">Membrane</keyword>
<evidence type="ECO:0000313" key="6">
    <source>
        <dbReference type="Proteomes" id="UP000064921"/>
    </source>
</evidence>
<dbReference type="STRING" id="121719.APZ00_20275"/>
<evidence type="ECO:0000256" key="2">
    <source>
        <dbReference type="ARBA" id="ARBA00034247"/>
    </source>
</evidence>
<feature type="transmembrane region" description="Helical" evidence="3">
    <location>
        <begin position="123"/>
        <end position="142"/>
    </location>
</feature>
<dbReference type="Proteomes" id="UP000064921">
    <property type="component" value="Chromosome"/>
</dbReference>
<feature type="transmembrane region" description="Helical" evidence="3">
    <location>
        <begin position="37"/>
        <end position="57"/>
    </location>
</feature>
<evidence type="ECO:0000259" key="4">
    <source>
        <dbReference type="PROSITE" id="PS50887"/>
    </source>
</evidence>
<reference evidence="5 6" key="1">
    <citation type="submission" date="2015-10" db="EMBL/GenBank/DDBJ databases">
        <title>The world's first case of liver abscess caused by Pannonibacter phragmitetus.</title>
        <authorList>
            <person name="Ming D."/>
            <person name="Wang M."/>
            <person name="Zhou Y."/>
            <person name="Jiang T."/>
            <person name="Hu S."/>
        </authorList>
    </citation>
    <scope>NUCLEOTIDE SEQUENCE [LARGE SCALE GENOMIC DNA]</scope>
    <source>
        <strain evidence="5 6">31801</strain>
    </source>
</reference>
<dbReference type="PANTHER" id="PTHR45138:SF9">
    <property type="entry name" value="DIGUANYLATE CYCLASE DGCM-RELATED"/>
    <property type="match status" value="1"/>
</dbReference>
<dbReference type="InterPro" id="IPR043128">
    <property type="entry name" value="Rev_trsase/Diguanyl_cyclase"/>
</dbReference>
<feature type="domain" description="GGDEF" evidence="4">
    <location>
        <begin position="250"/>
        <end position="380"/>
    </location>
</feature>
<feature type="transmembrane region" description="Helical" evidence="3">
    <location>
        <begin position="95"/>
        <end position="111"/>
    </location>
</feature>
<dbReference type="Pfam" id="PF00990">
    <property type="entry name" value="GGDEF"/>
    <property type="match status" value="1"/>
</dbReference>
<feature type="transmembrane region" description="Helical" evidence="3">
    <location>
        <begin position="63"/>
        <end position="83"/>
    </location>
</feature>
<dbReference type="KEGG" id="pphr:APZ00_20275"/>
<feature type="transmembrane region" description="Helical" evidence="3">
    <location>
        <begin position="6"/>
        <end position="25"/>
    </location>
</feature>
<evidence type="ECO:0000313" key="5">
    <source>
        <dbReference type="EMBL" id="ALV29089.1"/>
    </source>
</evidence>
<keyword evidence="3" id="KW-1133">Transmembrane helix</keyword>
<dbReference type="GO" id="GO:0005886">
    <property type="term" value="C:plasma membrane"/>
    <property type="evidence" value="ECO:0007669"/>
    <property type="project" value="TreeGrafter"/>
</dbReference>
<dbReference type="InterPro" id="IPR050469">
    <property type="entry name" value="Diguanylate_Cyclase"/>
</dbReference>
<dbReference type="InterPro" id="IPR029787">
    <property type="entry name" value="Nucleotide_cyclase"/>
</dbReference>
<protein>
    <recommendedName>
        <fullName evidence="1">diguanylate cyclase</fullName>
        <ecNumber evidence="1">2.7.7.65</ecNumber>
    </recommendedName>
</protein>
<accession>A0A0U3EC31</accession>
<dbReference type="SUPFAM" id="SSF55073">
    <property type="entry name" value="Nucleotide cyclase"/>
    <property type="match status" value="1"/>
</dbReference>
<dbReference type="GO" id="GO:0052621">
    <property type="term" value="F:diguanylate cyclase activity"/>
    <property type="evidence" value="ECO:0007669"/>
    <property type="project" value="UniProtKB-EC"/>
</dbReference>
<dbReference type="NCBIfam" id="TIGR00254">
    <property type="entry name" value="GGDEF"/>
    <property type="match status" value="1"/>
</dbReference>
<dbReference type="CDD" id="cd01949">
    <property type="entry name" value="GGDEF"/>
    <property type="match status" value="1"/>
</dbReference>